<feature type="non-terminal residue" evidence="2">
    <location>
        <position position="1"/>
    </location>
</feature>
<gene>
    <name evidence="2" type="ORF">FC701_29340</name>
</gene>
<evidence type="ECO:0000313" key="2">
    <source>
        <dbReference type="EMBL" id="TKI80136.1"/>
    </source>
</evidence>
<dbReference type="Proteomes" id="UP000305524">
    <property type="component" value="Unassembled WGS sequence"/>
</dbReference>
<dbReference type="EMBL" id="SZOD01000969">
    <property type="protein sequence ID" value="TKI80136.1"/>
    <property type="molecule type" value="Genomic_DNA"/>
</dbReference>
<reference evidence="2 3" key="1">
    <citation type="journal article" date="2019" name="Environ. Microbiol.">
        <title>An active ?-lactamase is a part of an orchestrated cell wall stress resistance network of Bacillus subtilis and related rhizosphere species.</title>
        <authorList>
            <person name="Bucher T."/>
            <person name="Keren-Paz A."/>
            <person name="Hausser J."/>
            <person name="Olender T."/>
            <person name="Cytryn E."/>
            <person name="Kolodkin-Gal I."/>
        </authorList>
    </citation>
    <scope>NUCLEOTIDE SEQUENCE [LARGE SCALE GENOMIC DNA]</scope>
    <source>
        <strain evidence="2 3">I186</strain>
    </source>
</reference>
<accession>A0A4U2ZXM6</accession>
<proteinExistence type="predicted"/>
<keyword evidence="1" id="KW-0812">Transmembrane</keyword>
<keyword evidence="1" id="KW-1133">Transmembrane helix</keyword>
<feature type="transmembrane region" description="Helical" evidence="1">
    <location>
        <begin position="6"/>
        <end position="24"/>
    </location>
</feature>
<keyword evidence="2" id="KW-0012">Acyltransferase</keyword>
<evidence type="ECO:0000256" key="1">
    <source>
        <dbReference type="SAM" id="Phobius"/>
    </source>
</evidence>
<sequence length="73" mass="8551">EGFYNGYADTLHFTSMFMIGMLLFKYQKEITCFYRSMKNLNRKLLIALGVFLYLYSTGILLISRSDTAFLLKD</sequence>
<keyword evidence="2" id="KW-0808">Transferase</keyword>
<dbReference type="GO" id="GO:0016746">
    <property type="term" value="F:acyltransferase activity"/>
    <property type="evidence" value="ECO:0007669"/>
    <property type="project" value="UniProtKB-KW"/>
</dbReference>
<evidence type="ECO:0000313" key="3">
    <source>
        <dbReference type="Proteomes" id="UP000305524"/>
    </source>
</evidence>
<keyword evidence="1" id="KW-0472">Membrane</keyword>
<feature type="transmembrane region" description="Helical" evidence="1">
    <location>
        <begin position="44"/>
        <end position="63"/>
    </location>
</feature>
<dbReference type="AlphaFoldDB" id="A0A4U2ZXM6"/>
<name>A0A4U2ZXM6_BACMY</name>
<protein>
    <submittedName>
        <fullName evidence="2">Acyltransferase</fullName>
    </submittedName>
</protein>
<organism evidence="2 3">
    <name type="scientific">Bacillus mycoides</name>
    <dbReference type="NCBI Taxonomy" id="1405"/>
    <lineage>
        <taxon>Bacteria</taxon>
        <taxon>Bacillati</taxon>
        <taxon>Bacillota</taxon>
        <taxon>Bacilli</taxon>
        <taxon>Bacillales</taxon>
        <taxon>Bacillaceae</taxon>
        <taxon>Bacillus</taxon>
        <taxon>Bacillus cereus group</taxon>
    </lineage>
</organism>
<comment type="caution">
    <text evidence="2">The sequence shown here is derived from an EMBL/GenBank/DDBJ whole genome shotgun (WGS) entry which is preliminary data.</text>
</comment>
<feature type="non-terminal residue" evidence="2">
    <location>
        <position position="73"/>
    </location>
</feature>